<dbReference type="InterPro" id="IPR021747">
    <property type="entry name" value="DUF3313"/>
</dbReference>
<gene>
    <name evidence="2" type="ORF">GTPT_1928</name>
</gene>
<sequence>MMTFPRASRSMILLVAVVLAGCAGNPPPRYSGVSSASQMTVNTGKDADKIPYHFVTRTDWKKYRNIIIDPVTVYQGTDNQFGDLSQSDRQDLARYMQNKFAETLRERFVETTEATPGTLRLKLTLTGAATTTQVVGTVTKFDLAGGPYNIVQSIRGGRGMFSGSVNYAAEIYDASTNQLLGSYITHQYPNAMNIGATFGSMSAAETGIDKGADQLLELLK</sequence>
<evidence type="ECO:0000313" key="2">
    <source>
        <dbReference type="EMBL" id="KFD19142.1"/>
    </source>
</evidence>
<dbReference type="RefSeq" id="WP_025903514.1">
    <property type="nucleotide sequence ID" value="NZ_ATMJ01000037.1"/>
</dbReference>
<dbReference type="Pfam" id="PF11769">
    <property type="entry name" value="DUF3313"/>
    <property type="match status" value="1"/>
</dbReference>
<feature type="chain" id="PRO_5001793586" description="Lipoprotein" evidence="1">
    <location>
        <begin position="21"/>
        <end position="220"/>
    </location>
</feature>
<protein>
    <recommendedName>
        <fullName evidence="4">Lipoprotein</fullName>
    </recommendedName>
</protein>
<name>A0A085JF96_9GAMM</name>
<keyword evidence="3" id="KW-1185">Reference proteome</keyword>
<reference evidence="2 3" key="1">
    <citation type="submission" date="2014-05" db="EMBL/GenBank/DDBJ databases">
        <title>ATOL: Assembling a taxonomically balanced genome-scale reconstruction of the evolutionary history of the Enterobacteriaceae.</title>
        <authorList>
            <person name="Plunkett G.III."/>
            <person name="Neeno-Eckwall E.C."/>
            <person name="Glasner J.D."/>
            <person name="Perna N.T."/>
        </authorList>
    </citation>
    <scope>NUCLEOTIDE SEQUENCE [LARGE SCALE GENOMIC DNA]</scope>
    <source>
        <strain evidence="2 3">ATCC 33301</strain>
    </source>
</reference>
<dbReference type="Proteomes" id="UP000028602">
    <property type="component" value="Unassembled WGS sequence"/>
</dbReference>
<proteinExistence type="predicted"/>
<evidence type="ECO:0000256" key="1">
    <source>
        <dbReference type="SAM" id="SignalP"/>
    </source>
</evidence>
<keyword evidence="1" id="KW-0732">Signal</keyword>
<evidence type="ECO:0000313" key="3">
    <source>
        <dbReference type="Proteomes" id="UP000028602"/>
    </source>
</evidence>
<organism evidence="2 3">
    <name type="scientific">Tatumella ptyseos ATCC 33301</name>
    <dbReference type="NCBI Taxonomy" id="1005995"/>
    <lineage>
        <taxon>Bacteria</taxon>
        <taxon>Pseudomonadati</taxon>
        <taxon>Pseudomonadota</taxon>
        <taxon>Gammaproteobacteria</taxon>
        <taxon>Enterobacterales</taxon>
        <taxon>Erwiniaceae</taxon>
        <taxon>Tatumella</taxon>
    </lineage>
</organism>
<evidence type="ECO:0008006" key="4">
    <source>
        <dbReference type="Google" id="ProtNLM"/>
    </source>
</evidence>
<dbReference type="EMBL" id="JMPR01000033">
    <property type="protein sequence ID" value="KFD19142.1"/>
    <property type="molecule type" value="Genomic_DNA"/>
</dbReference>
<dbReference type="eggNOG" id="ENOG502ZCGM">
    <property type="taxonomic scope" value="Bacteria"/>
</dbReference>
<dbReference type="PROSITE" id="PS51257">
    <property type="entry name" value="PROKAR_LIPOPROTEIN"/>
    <property type="match status" value="1"/>
</dbReference>
<comment type="caution">
    <text evidence="2">The sequence shown here is derived from an EMBL/GenBank/DDBJ whole genome shotgun (WGS) entry which is preliminary data.</text>
</comment>
<accession>A0A085JF96</accession>
<dbReference type="OrthoDB" id="7585546at2"/>
<feature type="signal peptide" evidence="1">
    <location>
        <begin position="1"/>
        <end position="20"/>
    </location>
</feature>
<dbReference type="AlphaFoldDB" id="A0A085JF96"/>